<keyword evidence="5" id="KW-0472">Membrane</keyword>
<keyword evidence="3" id="KW-0378">Hydrolase</keyword>
<dbReference type="GO" id="GO:0003924">
    <property type="term" value="F:GTPase activity"/>
    <property type="evidence" value="ECO:0007669"/>
    <property type="project" value="InterPro"/>
</dbReference>
<dbReference type="PANTHER" id="PTHR10465:SF0">
    <property type="entry name" value="SARCALUMENIN"/>
    <property type="match status" value="1"/>
</dbReference>
<feature type="domain" description="Dynamin N-terminal" evidence="7">
    <location>
        <begin position="641"/>
        <end position="871"/>
    </location>
</feature>
<dbReference type="RefSeq" id="WP_138193403.1">
    <property type="nucleotide sequence ID" value="NZ_VCIW01000003.1"/>
</dbReference>
<feature type="region of interest" description="Disordered" evidence="6">
    <location>
        <begin position="535"/>
        <end position="556"/>
    </location>
</feature>
<evidence type="ECO:0000313" key="9">
    <source>
        <dbReference type="Proteomes" id="UP000309676"/>
    </source>
</evidence>
<proteinExistence type="predicted"/>
<dbReference type="GO" id="GO:0016020">
    <property type="term" value="C:membrane"/>
    <property type="evidence" value="ECO:0007669"/>
    <property type="project" value="UniProtKB-SubCell"/>
</dbReference>
<evidence type="ECO:0000313" key="8">
    <source>
        <dbReference type="EMBL" id="TLS53162.1"/>
    </source>
</evidence>
<feature type="compositionally biased region" description="Low complexity" evidence="6">
    <location>
        <begin position="543"/>
        <end position="556"/>
    </location>
</feature>
<dbReference type="EMBL" id="VCIW01000003">
    <property type="protein sequence ID" value="TLS53162.1"/>
    <property type="molecule type" value="Genomic_DNA"/>
</dbReference>
<sequence length="1236" mass="134461">MIAEKRNRVIEELEALGSALREQGDAALAEKADALAAKGRKSEIYFAFCGHFSAGKSSLINHLCGARLLPSSPIPTSANIVAIRSGATSEAVLRYRDGREARVRIEEASKYAKAGEEVRSVELRHPIPMLGDGGVLLDTPGVDSTDDLHRQSTESALHLADVVFYVMDYNHVLSEMNMDFAKRLSEMGKPLVLVVNQIDKHREEEVPFASFQEGVENAFRSWGVKPAACLYTTLMAPDHPKNETNRLRALLGALVEGGPELALAGLAAAGTELAEEGARAVRSRQEDRRAELERLAAGEDRDAAERYEALRAELEARATVRERLTDRLRAEATSIADNANITPATTRDAALAFLESRQPGFRVGLLFAAAKTEEERRRRLEAFRAEFAEHVKVRLVWHVRDTVRKAGLELGLGDAEVTAAVETVDVEVTPEWLIAMVRPGAVASGEYTLNYAKEIAAEARLTARRAAVAAAEALADAAEAMYALDGEALAAEAETLEAALSHRRALEALDAEEAAARARLLALLPTAAETARAGATLPDARKLPNAAPEAAADGAHAHPLAPTKAAALNLSQAASGQPRDAAGGVATAAPPRAELRARFEEGAALLEEASALAAKLPALAGASEALREKAQRLRDRRFTAALFGAFSAGKSSFANALLGDAALPVSPNPTTAAINTVVPPTSEWPHNTARVTMKTREAVLDGVRHSLAALGVATPSGALEPAELPKRIASLEKRVDDVPPGGKPHLAFLRAVASGWSDAEPHLGTDVRADRDLFRAYVAEERKSAFVERIELYYDSPLARQGVTLVDTPGADSINARHTGVAFNYMKNADAIFFVTYYNHAFSRADRQFLEQLGRVKDAFELDKMFFVVNAADLASSEAELQDVLEHVKGNLAAFGVRHPRLFPVSSLQALEAKRAGDENAAAMSGIAAFEERFDRFASTELAGLAYRAAGAELSRAVHLAATALQGARAGETERRQAMERLAASESQARETARAFDIDAIRAEVVKEAGEQLYYVKQRFQHRFGEWYAASFNPSTLREDRGDVKTSLAFAWRDLVQYLQTELVNEALAVSLRLERFLKQAIEASVGRCNERIAKVAEAYEPPAWEEPEFRTPEIESVWEGEAPDAKLLSSQYRSAKHFFAGEGRKALREALEKRWQSNVSEAVDRLGETFAAWMEDELRRVGGEIESKLESALSQSFESARSAWERPLDPADAERTWTRLRSLRDAFDATSRKGQ</sequence>
<dbReference type="Pfam" id="PF00350">
    <property type="entry name" value="Dynamin_N"/>
    <property type="match status" value="2"/>
</dbReference>
<keyword evidence="2" id="KW-0547">Nucleotide-binding</keyword>
<organism evidence="8 9">
    <name type="scientific">Paenibacillus antri</name>
    <dbReference type="NCBI Taxonomy" id="2582848"/>
    <lineage>
        <taxon>Bacteria</taxon>
        <taxon>Bacillati</taxon>
        <taxon>Bacillota</taxon>
        <taxon>Bacilli</taxon>
        <taxon>Bacillales</taxon>
        <taxon>Paenibacillaceae</taxon>
        <taxon>Paenibacillus</taxon>
    </lineage>
</organism>
<comment type="caution">
    <text evidence="8">The sequence shown here is derived from an EMBL/GenBank/DDBJ whole genome shotgun (WGS) entry which is preliminary data.</text>
</comment>
<feature type="domain" description="Dynamin N-terminal" evidence="7">
    <location>
        <begin position="47"/>
        <end position="197"/>
    </location>
</feature>
<evidence type="ECO:0000256" key="4">
    <source>
        <dbReference type="ARBA" id="ARBA00023134"/>
    </source>
</evidence>
<dbReference type="InterPro" id="IPR027417">
    <property type="entry name" value="P-loop_NTPase"/>
</dbReference>
<evidence type="ECO:0000256" key="2">
    <source>
        <dbReference type="ARBA" id="ARBA00022741"/>
    </source>
</evidence>
<accession>A0A5R9G9P9</accession>
<dbReference type="AlphaFoldDB" id="A0A5R9G9P9"/>
<name>A0A5R9G9P9_9BACL</name>
<evidence type="ECO:0000256" key="1">
    <source>
        <dbReference type="ARBA" id="ARBA00004370"/>
    </source>
</evidence>
<reference evidence="8 9" key="1">
    <citation type="submission" date="2019-05" db="EMBL/GenBank/DDBJ databases">
        <authorList>
            <person name="Narsing Rao M.P."/>
            <person name="Li W.J."/>
        </authorList>
    </citation>
    <scope>NUCLEOTIDE SEQUENCE [LARGE SCALE GENOMIC DNA]</scope>
    <source>
        <strain evidence="8 9">SYSU_K30003</strain>
    </source>
</reference>
<evidence type="ECO:0000256" key="3">
    <source>
        <dbReference type="ARBA" id="ARBA00022801"/>
    </source>
</evidence>
<dbReference type="Proteomes" id="UP000309676">
    <property type="component" value="Unassembled WGS sequence"/>
</dbReference>
<dbReference type="InterPro" id="IPR045063">
    <property type="entry name" value="Dynamin_N"/>
</dbReference>
<dbReference type="InterPro" id="IPR027094">
    <property type="entry name" value="Mitofusin_fam"/>
</dbReference>
<evidence type="ECO:0000256" key="5">
    <source>
        <dbReference type="ARBA" id="ARBA00023136"/>
    </source>
</evidence>
<dbReference type="Gene3D" id="3.40.50.300">
    <property type="entry name" value="P-loop containing nucleotide triphosphate hydrolases"/>
    <property type="match status" value="2"/>
</dbReference>
<dbReference type="GO" id="GO:0005525">
    <property type="term" value="F:GTP binding"/>
    <property type="evidence" value="ECO:0007669"/>
    <property type="project" value="UniProtKB-KW"/>
</dbReference>
<keyword evidence="9" id="KW-1185">Reference proteome</keyword>
<dbReference type="SUPFAM" id="SSF52540">
    <property type="entry name" value="P-loop containing nucleoside triphosphate hydrolases"/>
    <property type="match status" value="2"/>
</dbReference>
<dbReference type="CDD" id="cd09912">
    <property type="entry name" value="DLP_2"/>
    <property type="match status" value="2"/>
</dbReference>
<gene>
    <name evidence="8" type="ORF">FE782_07305</name>
</gene>
<evidence type="ECO:0000259" key="7">
    <source>
        <dbReference type="Pfam" id="PF00350"/>
    </source>
</evidence>
<dbReference type="PANTHER" id="PTHR10465">
    <property type="entry name" value="TRANSMEMBRANE GTPASE FZO1"/>
    <property type="match status" value="1"/>
</dbReference>
<keyword evidence="4" id="KW-0342">GTP-binding</keyword>
<dbReference type="OrthoDB" id="5477114at2"/>
<evidence type="ECO:0000256" key="6">
    <source>
        <dbReference type="SAM" id="MobiDB-lite"/>
    </source>
</evidence>
<protein>
    <recommendedName>
        <fullName evidence="7">Dynamin N-terminal domain-containing protein</fullName>
    </recommendedName>
</protein>
<comment type="subcellular location">
    <subcellularLocation>
        <location evidence="1">Membrane</location>
    </subcellularLocation>
</comment>